<dbReference type="AlphaFoldDB" id="A0A7S4BEG8"/>
<keyword evidence="3" id="KW-0378">Hydrolase</keyword>
<dbReference type="Pfam" id="PF06888">
    <property type="entry name" value="Put_Phosphatase"/>
    <property type="match status" value="1"/>
</dbReference>
<evidence type="ECO:0000256" key="6">
    <source>
        <dbReference type="PIRSR" id="PIRSR031051-2"/>
    </source>
</evidence>
<evidence type="ECO:0000256" key="5">
    <source>
        <dbReference type="PIRSR" id="PIRSR031051-1"/>
    </source>
</evidence>
<evidence type="ECO:0000313" key="8">
    <source>
        <dbReference type="EMBL" id="CAE0763328.1"/>
    </source>
</evidence>
<dbReference type="InterPro" id="IPR016965">
    <property type="entry name" value="Pase_PHOSPHO-typ"/>
</dbReference>
<feature type="binding site" evidence="6">
    <location>
        <position position="104"/>
    </location>
    <ligand>
        <name>substrate</name>
    </ligand>
</feature>
<dbReference type="InterPro" id="IPR036412">
    <property type="entry name" value="HAD-like_sf"/>
</dbReference>
<dbReference type="PANTHER" id="PTHR20889:SF12">
    <property type="entry name" value="LP01149P"/>
    <property type="match status" value="1"/>
</dbReference>
<dbReference type="InterPro" id="IPR006384">
    <property type="entry name" value="HAD_hydro_PyrdxlP_Pase-like"/>
</dbReference>
<sequence length="253" mass="27167">MASPPPTLVVWDFDWSLVNENSDTFVIHQLDPSGKIWAEARKLRKEQGVQWTQLMDWAVGALQDAGHSVEAMRTAQSRIPVLRGALEAVRLSAAAGAEQRVLSDANELYINWILEAIGIAPSFSAVETNGASVDATGRLRVSPHQPTTQPHGCPLCPANLCKGAVIERWLASFETRPRVIYVGDGGGDFCAVTKLAADDVLLARQAPHDRLLAKVKQPPEGYAVAAKVFEWSEADDGAALAAGFAAALPKPQP</sequence>
<feature type="binding site" evidence="7">
    <location>
        <position position="12"/>
    </location>
    <ligand>
        <name>Mg(2+)</name>
        <dbReference type="ChEBI" id="CHEBI:18420"/>
    </ligand>
</feature>
<evidence type="ECO:0000256" key="7">
    <source>
        <dbReference type="PIRSR" id="PIRSR031051-3"/>
    </source>
</evidence>
<dbReference type="NCBIfam" id="TIGR01488">
    <property type="entry name" value="HAD-SF-IB"/>
    <property type="match status" value="1"/>
</dbReference>
<accession>A0A7S4BEG8</accession>
<dbReference type="PIRSF" id="PIRSF031051">
    <property type="entry name" value="PyrdxlP_Pase_PHOSPHO2"/>
    <property type="match status" value="1"/>
</dbReference>
<dbReference type="NCBIfam" id="TIGR01489">
    <property type="entry name" value="DKMTPPase-SF"/>
    <property type="match status" value="1"/>
</dbReference>
<proteinExistence type="predicted"/>
<dbReference type="GO" id="GO:0016791">
    <property type="term" value="F:phosphatase activity"/>
    <property type="evidence" value="ECO:0007669"/>
    <property type="project" value="InterPro"/>
</dbReference>
<name>A0A7S4BEG8_CHRCT</name>
<comment type="cofactor">
    <cofactor evidence="1 7">
        <name>Mg(2+)</name>
        <dbReference type="ChEBI" id="CHEBI:18420"/>
    </cofactor>
</comment>
<feature type="active site" description="Proton donor" evidence="5">
    <location>
        <position position="14"/>
    </location>
</feature>
<feature type="binding site" evidence="7">
    <location>
        <position position="184"/>
    </location>
    <ligand>
        <name>Mg(2+)</name>
        <dbReference type="ChEBI" id="CHEBI:18420"/>
    </ligand>
</feature>
<evidence type="ECO:0000256" key="3">
    <source>
        <dbReference type="ARBA" id="ARBA00022801"/>
    </source>
</evidence>
<dbReference type="EMBL" id="HBIZ01025170">
    <property type="protein sequence ID" value="CAE0763328.1"/>
    <property type="molecule type" value="Transcribed_RNA"/>
</dbReference>
<dbReference type="SUPFAM" id="SSF56784">
    <property type="entry name" value="HAD-like"/>
    <property type="match status" value="1"/>
</dbReference>
<evidence type="ECO:0000256" key="2">
    <source>
        <dbReference type="ARBA" id="ARBA00022723"/>
    </source>
</evidence>
<keyword evidence="2 7" id="KW-0479">Metal-binding</keyword>
<feature type="binding site" evidence="7">
    <location>
        <position position="14"/>
    </location>
    <ligand>
        <name>Mg(2+)</name>
        <dbReference type="ChEBI" id="CHEBI:18420"/>
    </ligand>
</feature>
<gene>
    <name evidence="8" type="ORF">PCAR00345_LOCUS15940</name>
</gene>
<organism evidence="8">
    <name type="scientific">Chrysotila carterae</name>
    <name type="common">Marine alga</name>
    <name type="synonym">Syracosphaera carterae</name>
    <dbReference type="NCBI Taxonomy" id="13221"/>
    <lineage>
        <taxon>Eukaryota</taxon>
        <taxon>Haptista</taxon>
        <taxon>Haptophyta</taxon>
        <taxon>Prymnesiophyceae</taxon>
        <taxon>Isochrysidales</taxon>
        <taxon>Isochrysidaceae</taxon>
        <taxon>Chrysotila</taxon>
    </lineage>
</organism>
<dbReference type="Gene3D" id="3.40.50.1000">
    <property type="entry name" value="HAD superfamily/HAD-like"/>
    <property type="match status" value="1"/>
</dbReference>
<dbReference type="InterPro" id="IPR023214">
    <property type="entry name" value="HAD_sf"/>
</dbReference>
<reference evidence="8" key="1">
    <citation type="submission" date="2021-01" db="EMBL/GenBank/DDBJ databases">
        <authorList>
            <person name="Corre E."/>
            <person name="Pelletier E."/>
            <person name="Niang G."/>
            <person name="Scheremetjew M."/>
            <person name="Finn R."/>
            <person name="Kale V."/>
            <person name="Holt S."/>
            <person name="Cochrane G."/>
            <person name="Meng A."/>
            <person name="Brown T."/>
            <person name="Cohen L."/>
        </authorList>
    </citation>
    <scope>NUCLEOTIDE SEQUENCE</scope>
    <source>
        <strain evidence="8">CCMP645</strain>
    </source>
</reference>
<feature type="active site" description="Nucleophile" evidence="5">
    <location>
        <position position="12"/>
    </location>
</feature>
<evidence type="ECO:0000256" key="4">
    <source>
        <dbReference type="ARBA" id="ARBA00022842"/>
    </source>
</evidence>
<feature type="binding site" evidence="6">
    <location>
        <position position="23"/>
    </location>
    <ligand>
        <name>substrate</name>
    </ligand>
</feature>
<evidence type="ECO:0000256" key="1">
    <source>
        <dbReference type="ARBA" id="ARBA00001946"/>
    </source>
</evidence>
<dbReference type="GO" id="GO:0046872">
    <property type="term" value="F:metal ion binding"/>
    <property type="evidence" value="ECO:0007669"/>
    <property type="project" value="UniProtKB-KW"/>
</dbReference>
<dbReference type="PANTHER" id="PTHR20889">
    <property type="entry name" value="PHOSPHATASE, ORPHAN 1, 2"/>
    <property type="match status" value="1"/>
</dbReference>
<keyword evidence="4 7" id="KW-0460">Magnesium</keyword>
<protein>
    <submittedName>
        <fullName evidence="8">Uncharacterized protein</fullName>
    </submittedName>
</protein>